<evidence type="ECO:0000313" key="1">
    <source>
        <dbReference type="EMBL" id="MPM43349.1"/>
    </source>
</evidence>
<dbReference type="Gene3D" id="1.20.58.220">
    <property type="entry name" value="Phosphate transport system protein phou homolog 2, domain 2"/>
    <property type="match status" value="1"/>
</dbReference>
<organism evidence="1">
    <name type="scientific">bioreactor metagenome</name>
    <dbReference type="NCBI Taxonomy" id="1076179"/>
    <lineage>
        <taxon>unclassified sequences</taxon>
        <taxon>metagenomes</taxon>
        <taxon>ecological metagenomes</taxon>
    </lineage>
</organism>
<dbReference type="PANTHER" id="PTHR37298:SF1">
    <property type="entry name" value="UPF0111 PROTEIN YKAA"/>
    <property type="match status" value="1"/>
</dbReference>
<sequence length="78" mass="9201">MDVLKKSRKRVSDYCRELHLIENRADDVYEHFLIDLFENQKESIELIKKKEIMFELEKATDAAEGVGKIIKTIIVKYA</sequence>
<evidence type="ECO:0008006" key="2">
    <source>
        <dbReference type="Google" id="ProtNLM"/>
    </source>
</evidence>
<gene>
    <name evidence="1" type="ORF">SDC9_90022</name>
</gene>
<proteinExistence type="predicted"/>
<protein>
    <recommendedName>
        <fullName evidence="2">Pit accessory protein</fullName>
    </recommendedName>
</protein>
<dbReference type="InterPro" id="IPR052912">
    <property type="entry name" value="UPF0111_domain"/>
</dbReference>
<dbReference type="EMBL" id="VSSQ01010070">
    <property type="protein sequence ID" value="MPM43349.1"/>
    <property type="molecule type" value="Genomic_DNA"/>
</dbReference>
<name>A0A644ZQU1_9ZZZZ</name>
<accession>A0A644ZQU1</accession>
<dbReference type="InterPro" id="IPR038078">
    <property type="entry name" value="PhoU-like_sf"/>
</dbReference>
<comment type="caution">
    <text evidence="1">The sequence shown here is derived from an EMBL/GenBank/DDBJ whole genome shotgun (WGS) entry which is preliminary data.</text>
</comment>
<reference evidence="1" key="1">
    <citation type="submission" date="2019-08" db="EMBL/GenBank/DDBJ databases">
        <authorList>
            <person name="Kucharzyk K."/>
            <person name="Murdoch R.W."/>
            <person name="Higgins S."/>
            <person name="Loffler F."/>
        </authorList>
    </citation>
    <scope>NUCLEOTIDE SEQUENCE</scope>
</reference>
<dbReference type="AlphaFoldDB" id="A0A644ZQU1"/>
<dbReference type="PANTHER" id="PTHR37298">
    <property type="entry name" value="UPF0111 PROTEIN YKAA"/>
    <property type="match status" value="1"/>
</dbReference>